<accession>A0A4Y3I0M8</accession>
<dbReference type="OrthoDB" id="9769565at2"/>
<evidence type="ECO:0000256" key="1">
    <source>
        <dbReference type="ARBA" id="ARBA00001974"/>
    </source>
</evidence>
<comment type="similarity">
    <text evidence="3">Belongs to the UbiH/COQ6 family.</text>
</comment>
<name>A0A4Y3I0M8_9VIBR</name>
<dbReference type="InterPro" id="IPR010971">
    <property type="entry name" value="UbiH/COQ6"/>
</dbReference>
<dbReference type="UniPathway" id="UPA00232"/>
<dbReference type="InterPro" id="IPR051205">
    <property type="entry name" value="UbiH/COQ6_monooxygenase"/>
</dbReference>
<dbReference type="InterPro" id="IPR011295">
    <property type="entry name" value="UbiH"/>
</dbReference>
<evidence type="ECO:0000259" key="8">
    <source>
        <dbReference type="Pfam" id="PF01494"/>
    </source>
</evidence>
<dbReference type="InterPro" id="IPR036188">
    <property type="entry name" value="FAD/NAD-bd_sf"/>
</dbReference>
<dbReference type="GO" id="GO:0008681">
    <property type="term" value="F:2-octaprenyl-6-methoxyphenol hydroxylase activity"/>
    <property type="evidence" value="ECO:0007669"/>
    <property type="project" value="InterPro"/>
</dbReference>
<evidence type="ECO:0000256" key="2">
    <source>
        <dbReference type="ARBA" id="ARBA00004749"/>
    </source>
</evidence>
<keyword evidence="6" id="KW-0560">Oxidoreductase</keyword>
<evidence type="ECO:0000256" key="5">
    <source>
        <dbReference type="ARBA" id="ARBA00022827"/>
    </source>
</evidence>
<keyword evidence="4" id="KW-0285">Flavoprotein</keyword>
<keyword evidence="7" id="KW-0503">Monooxygenase</keyword>
<reference evidence="9 10" key="1">
    <citation type="submission" date="2019-06" db="EMBL/GenBank/DDBJ databases">
        <title>Whole genome shotgun sequence of Vibrio inusitatus NBRC 102082.</title>
        <authorList>
            <person name="Hosoyama A."/>
            <person name="Uohara A."/>
            <person name="Ohji S."/>
            <person name="Ichikawa N."/>
        </authorList>
    </citation>
    <scope>NUCLEOTIDE SEQUENCE [LARGE SCALE GENOMIC DNA]</scope>
    <source>
        <strain evidence="9 10">NBRC 102082</strain>
    </source>
</reference>
<gene>
    <name evidence="9" type="ORF">VIN01S_32160</name>
</gene>
<dbReference type="PROSITE" id="PS01304">
    <property type="entry name" value="UBIH"/>
    <property type="match status" value="1"/>
</dbReference>
<evidence type="ECO:0000256" key="6">
    <source>
        <dbReference type="ARBA" id="ARBA00023002"/>
    </source>
</evidence>
<dbReference type="RefSeq" id="WP_141346854.1">
    <property type="nucleotide sequence ID" value="NZ_BJLF01000019.1"/>
</dbReference>
<dbReference type="PRINTS" id="PR00420">
    <property type="entry name" value="RNGMNOXGNASE"/>
</dbReference>
<dbReference type="GO" id="GO:0006744">
    <property type="term" value="P:ubiquinone biosynthetic process"/>
    <property type="evidence" value="ECO:0007669"/>
    <property type="project" value="UniProtKB-UniPathway"/>
</dbReference>
<evidence type="ECO:0000256" key="3">
    <source>
        <dbReference type="ARBA" id="ARBA00005349"/>
    </source>
</evidence>
<dbReference type="GO" id="GO:0071949">
    <property type="term" value="F:FAD binding"/>
    <property type="evidence" value="ECO:0007669"/>
    <property type="project" value="InterPro"/>
</dbReference>
<comment type="caution">
    <text evidence="9">The sequence shown here is derived from an EMBL/GenBank/DDBJ whole genome shotgun (WGS) entry which is preliminary data.</text>
</comment>
<dbReference type="InterPro" id="IPR018168">
    <property type="entry name" value="Ubi_Hdrlase_CS"/>
</dbReference>
<evidence type="ECO:0000313" key="10">
    <source>
        <dbReference type="Proteomes" id="UP000318717"/>
    </source>
</evidence>
<dbReference type="InterPro" id="IPR002938">
    <property type="entry name" value="FAD-bd"/>
</dbReference>
<evidence type="ECO:0000256" key="4">
    <source>
        <dbReference type="ARBA" id="ARBA00022630"/>
    </source>
</evidence>
<keyword evidence="5" id="KW-0274">FAD</keyword>
<dbReference type="Pfam" id="PF01494">
    <property type="entry name" value="FAD_binding_3"/>
    <property type="match status" value="1"/>
</dbReference>
<evidence type="ECO:0000313" key="9">
    <source>
        <dbReference type="EMBL" id="GEA52412.1"/>
    </source>
</evidence>
<dbReference type="Proteomes" id="UP000318717">
    <property type="component" value="Unassembled WGS sequence"/>
</dbReference>
<dbReference type="NCBIfam" id="TIGR01988">
    <property type="entry name" value="Ubi-OHases"/>
    <property type="match status" value="1"/>
</dbReference>
<dbReference type="NCBIfam" id="TIGR01984">
    <property type="entry name" value="UbiH"/>
    <property type="match status" value="1"/>
</dbReference>
<dbReference type="SUPFAM" id="SSF51905">
    <property type="entry name" value="FAD/NAD(P)-binding domain"/>
    <property type="match status" value="1"/>
</dbReference>
<evidence type="ECO:0000256" key="7">
    <source>
        <dbReference type="ARBA" id="ARBA00023033"/>
    </source>
</evidence>
<dbReference type="Gene3D" id="3.50.50.60">
    <property type="entry name" value="FAD/NAD(P)-binding domain"/>
    <property type="match status" value="2"/>
</dbReference>
<dbReference type="PANTHER" id="PTHR43876">
    <property type="entry name" value="UBIQUINONE BIOSYNTHESIS MONOOXYGENASE COQ6, MITOCHONDRIAL"/>
    <property type="match status" value="1"/>
</dbReference>
<dbReference type="PANTHER" id="PTHR43876:SF8">
    <property type="entry name" value="2-OCTAPRENYL-6-METHOXYPHENOL HYDROXYLASE"/>
    <property type="match status" value="1"/>
</dbReference>
<proteinExistence type="inferred from homology"/>
<keyword evidence="10" id="KW-1185">Reference proteome</keyword>
<sequence length="385" mass="42403">MQYDVVVIGGAMSGATLALALSSIANKKVAVVEAVADSSKHPGFDSRAIALSLGSVELLRRYGLWDEIQPKATSIKSIDVSDRGHFAQTGFDADQLGKEFLGSVVELADVGAVYREKLQLDSNIDVFCPDAIEELIQHQDSVEVVLCSGTKLCAKLVVAADGANSKVAELINVSKSVDDFEQHALIANIELEKSHHNRAYERFTSHGPVALLPMTDNRMSLVWCMTESMLQQALCWNEEQFLSELQQEFGWRLGRFKKVGSLASYPLMLHKRDRLTHHRVAFIGNAAQALHPIAGQGFNLGIRDVATLIDVTTKYTDCGEYACLAEFKRFREQDREATCTMTSSLVRIFSNEWLPMVVARNLGLAIFDIAPSMQGPVKNRSLGLV</sequence>
<dbReference type="EMBL" id="BJLF01000019">
    <property type="protein sequence ID" value="GEA52412.1"/>
    <property type="molecule type" value="Genomic_DNA"/>
</dbReference>
<dbReference type="AlphaFoldDB" id="A0A4Y3I0M8"/>
<protein>
    <submittedName>
        <fullName evidence="9">2-octaprenyl-6-methoxyphenyl hydroxylase</fullName>
    </submittedName>
</protein>
<comment type="cofactor">
    <cofactor evidence="1">
        <name>FAD</name>
        <dbReference type="ChEBI" id="CHEBI:57692"/>
    </cofactor>
</comment>
<feature type="domain" description="FAD-binding" evidence="8">
    <location>
        <begin position="3"/>
        <end position="309"/>
    </location>
</feature>
<comment type="pathway">
    <text evidence="2">Cofactor biosynthesis; ubiquinone biosynthesis.</text>
</comment>
<organism evidence="9 10">
    <name type="scientific">Vibrio inusitatus NBRC 102082</name>
    <dbReference type="NCBI Taxonomy" id="1219070"/>
    <lineage>
        <taxon>Bacteria</taxon>
        <taxon>Pseudomonadati</taxon>
        <taxon>Pseudomonadota</taxon>
        <taxon>Gammaproteobacteria</taxon>
        <taxon>Vibrionales</taxon>
        <taxon>Vibrionaceae</taxon>
        <taxon>Vibrio</taxon>
    </lineage>
</organism>
<dbReference type="NCBIfam" id="NF004356">
    <property type="entry name" value="PRK05732.1"/>
    <property type="match status" value="1"/>
</dbReference>